<gene>
    <name evidence="1" type="ORF">GCM10023175_25860</name>
</gene>
<keyword evidence="2" id="KW-1185">Reference proteome</keyword>
<comment type="caution">
    <text evidence="1">The sequence shown here is derived from an EMBL/GenBank/DDBJ whole genome shotgun (WGS) entry which is preliminary data.</text>
</comment>
<organism evidence="1 2">
    <name type="scientific">Pseudonocardia xishanensis</name>
    <dbReference type="NCBI Taxonomy" id="630995"/>
    <lineage>
        <taxon>Bacteria</taxon>
        <taxon>Bacillati</taxon>
        <taxon>Actinomycetota</taxon>
        <taxon>Actinomycetes</taxon>
        <taxon>Pseudonocardiales</taxon>
        <taxon>Pseudonocardiaceae</taxon>
        <taxon>Pseudonocardia</taxon>
    </lineage>
</organism>
<dbReference type="RefSeq" id="WP_345416603.1">
    <property type="nucleotide sequence ID" value="NZ_BAABGT010000032.1"/>
</dbReference>
<accession>A0ABP8RRI7</accession>
<evidence type="ECO:0000313" key="2">
    <source>
        <dbReference type="Proteomes" id="UP001501598"/>
    </source>
</evidence>
<name>A0ABP8RRI7_9PSEU</name>
<reference evidence="2" key="1">
    <citation type="journal article" date="2019" name="Int. J. Syst. Evol. Microbiol.">
        <title>The Global Catalogue of Microorganisms (GCM) 10K type strain sequencing project: providing services to taxonomists for standard genome sequencing and annotation.</title>
        <authorList>
            <consortium name="The Broad Institute Genomics Platform"/>
            <consortium name="The Broad Institute Genome Sequencing Center for Infectious Disease"/>
            <person name="Wu L."/>
            <person name="Ma J."/>
        </authorList>
    </citation>
    <scope>NUCLEOTIDE SEQUENCE [LARGE SCALE GENOMIC DNA]</scope>
    <source>
        <strain evidence="2">JCM 17906</strain>
    </source>
</reference>
<evidence type="ECO:0000313" key="1">
    <source>
        <dbReference type="EMBL" id="GAA4545638.1"/>
    </source>
</evidence>
<proteinExistence type="predicted"/>
<dbReference type="Proteomes" id="UP001501598">
    <property type="component" value="Unassembled WGS sequence"/>
</dbReference>
<dbReference type="EMBL" id="BAABGT010000032">
    <property type="protein sequence ID" value="GAA4545638.1"/>
    <property type="molecule type" value="Genomic_DNA"/>
</dbReference>
<protein>
    <submittedName>
        <fullName evidence="1">Uncharacterized protein</fullName>
    </submittedName>
</protein>
<sequence>MSILHHDYRPRGRIVARRPGVDPDVLLSCPQCAAVVVEGDQPVHDAHHELINRTLRVLTGEA</sequence>